<dbReference type="PANTHER" id="PTHR46238:SF8">
    <property type="entry name" value="ENDONUCLEASE_EXONUCLEASE_PHOSPHATASE DOMAIN-CONTAINING PROTEIN"/>
    <property type="match status" value="1"/>
</dbReference>
<accession>A0A016UV96</accession>
<evidence type="ECO:0008006" key="3">
    <source>
        <dbReference type="Google" id="ProtNLM"/>
    </source>
</evidence>
<dbReference type="STRING" id="53326.A0A016UV96"/>
<dbReference type="EMBL" id="JARK01001362">
    <property type="protein sequence ID" value="EYC18727.1"/>
    <property type="molecule type" value="Genomic_DNA"/>
</dbReference>
<organism evidence="1 2">
    <name type="scientific">Ancylostoma ceylanicum</name>
    <dbReference type="NCBI Taxonomy" id="53326"/>
    <lineage>
        <taxon>Eukaryota</taxon>
        <taxon>Metazoa</taxon>
        <taxon>Ecdysozoa</taxon>
        <taxon>Nematoda</taxon>
        <taxon>Chromadorea</taxon>
        <taxon>Rhabditida</taxon>
        <taxon>Rhabditina</taxon>
        <taxon>Rhabditomorpha</taxon>
        <taxon>Strongyloidea</taxon>
        <taxon>Ancylostomatidae</taxon>
        <taxon>Ancylostomatinae</taxon>
        <taxon>Ancylostoma</taxon>
    </lineage>
</organism>
<sequence length="181" mass="21117">MVCDNSVPDRLKSEIYRTVVQTVALYATECWPATKEVELRQGVMEMKITRYDNICNEDIRHRLGVAAMTDKLREARLRWYDHVLRADNAALCEIALNVDVPGKRSKGQPKQRCIYTLHSDLKLADIHPEKGHDRAKWRQRISKAVPPSHRTNTREVKQEVSVRYVLQLFSVEIFNRMLLFV</sequence>
<dbReference type="AlphaFoldDB" id="A0A016UV96"/>
<dbReference type="Proteomes" id="UP000024635">
    <property type="component" value="Unassembled WGS sequence"/>
</dbReference>
<evidence type="ECO:0000313" key="1">
    <source>
        <dbReference type="EMBL" id="EYC18727.1"/>
    </source>
</evidence>
<reference evidence="2" key="1">
    <citation type="journal article" date="2015" name="Nat. Genet.">
        <title>The genome and transcriptome of the zoonotic hookworm Ancylostoma ceylanicum identify infection-specific gene families.</title>
        <authorList>
            <person name="Schwarz E.M."/>
            <person name="Hu Y."/>
            <person name="Antoshechkin I."/>
            <person name="Miller M.M."/>
            <person name="Sternberg P.W."/>
            <person name="Aroian R.V."/>
        </authorList>
    </citation>
    <scope>NUCLEOTIDE SEQUENCE</scope>
    <source>
        <strain evidence="2">HY135</strain>
    </source>
</reference>
<name>A0A016UV96_9BILA</name>
<evidence type="ECO:0000313" key="2">
    <source>
        <dbReference type="Proteomes" id="UP000024635"/>
    </source>
</evidence>
<gene>
    <name evidence="1" type="primary">Acey_s0026.g1333</name>
    <name evidence="1" type="ORF">Y032_0026g1333</name>
</gene>
<keyword evidence="2" id="KW-1185">Reference proteome</keyword>
<comment type="caution">
    <text evidence="1">The sequence shown here is derived from an EMBL/GenBank/DDBJ whole genome shotgun (WGS) entry which is preliminary data.</text>
</comment>
<dbReference type="PANTHER" id="PTHR46238">
    <property type="entry name" value="REVERSE TRANSCRIPTASE DOMAIN-CONTAINING PROTEIN"/>
    <property type="match status" value="1"/>
</dbReference>
<dbReference type="OrthoDB" id="410381at2759"/>
<proteinExistence type="predicted"/>
<protein>
    <recommendedName>
        <fullName evidence="3">Reverse transcriptase</fullName>
    </recommendedName>
</protein>